<feature type="transmembrane region" description="Helical" evidence="3">
    <location>
        <begin position="20"/>
        <end position="40"/>
    </location>
</feature>
<feature type="transmembrane region" description="Helical" evidence="3">
    <location>
        <begin position="89"/>
        <end position="108"/>
    </location>
</feature>
<keyword evidence="2 3" id="KW-0472">Membrane</keyword>
<dbReference type="InterPro" id="IPR003784">
    <property type="entry name" value="BioY"/>
</dbReference>
<protein>
    <recommendedName>
        <fullName evidence="2">Biotin transporter</fullName>
    </recommendedName>
</protein>
<dbReference type="PANTHER" id="PTHR34295">
    <property type="entry name" value="BIOTIN TRANSPORTER BIOY"/>
    <property type="match status" value="1"/>
</dbReference>
<keyword evidence="3" id="KW-0812">Transmembrane</keyword>
<dbReference type="Pfam" id="PF02632">
    <property type="entry name" value="BioY"/>
    <property type="match status" value="1"/>
</dbReference>
<dbReference type="AlphaFoldDB" id="A0A3M7TP25"/>
<feature type="transmembrane region" description="Helical" evidence="3">
    <location>
        <begin position="120"/>
        <end position="142"/>
    </location>
</feature>
<dbReference type="GO" id="GO:0015225">
    <property type="term" value="F:biotin transmembrane transporter activity"/>
    <property type="evidence" value="ECO:0007669"/>
    <property type="project" value="UniProtKB-UniRule"/>
</dbReference>
<name>A0A3M7TP25_9BACI</name>
<keyword evidence="2" id="KW-1003">Cell membrane</keyword>
<dbReference type="Proteomes" id="UP000278746">
    <property type="component" value="Unassembled WGS sequence"/>
</dbReference>
<evidence type="ECO:0000256" key="1">
    <source>
        <dbReference type="ARBA" id="ARBA00010692"/>
    </source>
</evidence>
<evidence type="ECO:0000313" key="4">
    <source>
        <dbReference type="EMBL" id="RNA67384.1"/>
    </source>
</evidence>
<evidence type="ECO:0000313" key="5">
    <source>
        <dbReference type="Proteomes" id="UP000278746"/>
    </source>
</evidence>
<comment type="caution">
    <text evidence="4">The sequence shown here is derived from an EMBL/GenBank/DDBJ whole genome shotgun (WGS) entry which is preliminary data.</text>
</comment>
<keyword evidence="3" id="KW-1133">Transmembrane helix</keyword>
<dbReference type="RefSeq" id="WP_122898719.1">
    <property type="nucleotide sequence ID" value="NZ_RHIB01000002.1"/>
</dbReference>
<proteinExistence type="inferred from homology"/>
<dbReference type="EMBL" id="RHIB01000002">
    <property type="protein sequence ID" value="RNA67384.1"/>
    <property type="molecule type" value="Genomic_DNA"/>
</dbReference>
<reference evidence="4 5" key="1">
    <citation type="submission" date="2018-10" db="EMBL/GenBank/DDBJ databases">
        <title>Bacillus Keqinensis sp. nov., a moderately halophilic bacterium isolated from a saline-alkaline lake.</title>
        <authorList>
            <person name="Wang H."/>
        </authorList>
    </citation>
    <scope>NUCLEOTIDE SEQUENCE [LARGE SCALE GENOMIC DNA]</scope>
    <source>
        <strain evidence="4 5">KQ-3</strain>
    </source>
</reference>
<accession>A0A3M7TP25</accession>
<evidence type="ECO:0000256" key="3">
    <source>
        <dbReference type="SAM" id="Phobius"/>
    </source>
</evidence>
<evidence type="ECO:0000256" key="2">
    <source>
        <dbReference type="PIRNR" id="PIRNR016661"/>
    </source>
</evidence>
<organism evidence="4 5">
    <name type="scientific">Alteribacter keqinensis</name>
    <dbReference type="NCBI Taxonomy" id="2483800"/>
    <lineage>
        <taxon>Bacteria</taxon>
        <taxon>Bacillati</taxon>
        <taxon>Bacillota</taxon>
        <taxon>Bacilli</taxon>
        <taxon>Bacillales</taxon>
        <taxon>Bacillaceae</taxon>
        <taxon>Alteribacter</taxon>
    </lineage>
</organism>
<gene>
    <name evidence="4" type="ORF">EBO34_11625</name>
</gene>
<keyword evidence="2" id="KW-0813">Transport</keyword>
<dbReference type="Gene3D" id="1.10.1760.20">
    <property type="match status" value="1"/>
</dbReference>
<dbReference type="PANTHER" id="PTHR34295:SF1">
    <property type="entry name" value="BIOTIN TRANSPORTER BIOY"/>
    <property type="match status" value="1"/>
</dbReference>
<dbReference type="GO" id="GO:0005886">
    <property type="term" value="C:plasma membrane"/>
    <property type="evidence" value="ECO:0007669"/>
    <property type="project" value="UniProtKB-SubCell"/>
</dbReference>
<comment type="subcellular location">
    <subcellularLocation>
        <location evidence="2">Cell membrane</location>
        <topology evidence="2">Multi-pass membrane protein</topology>
    </subcellularLocation>
</comment>
<dbReference type="PIRSF" id="PIRSF016661">
    <property type="entry name" value="BioY"/>
    <property type="match status" value="1"/>
</dbReference>
<comment type="similarity">
    <text evidence="1 2">Belongs to the BioY family.</text>
</comment>
<sequence length="200" mass="21134">MNTHSSKSRFAASDITKAAMFIALMAIGANATAFITIGTVPMTFQPVVAILAGALLGSRLGSFSIIGYTVLGLIGAPVFAQFSGGPQTFVSPTFGFILSFILMAYVTGKIVEKSKGSLSSYMAACFAGLAVNYVFGVTYLYLHMVYVLGLGDVTYLATYASMGPFFIKDFILTGFAASICPQIASAVNRRRPVQPERAVS</sequence>
<dbReference type="OrthoDB" id="9803495at2"/>
<keyword evidence="5" id="KW-1185">Reference proteome</keyword>